<organism evidence="2 3">
    <name type="scientific">Colwellia chukchiensis</name>
    <dbReference type="NCBI Taxonomy" id="641665"/>
    <lineage>
        <taxon>Bacteria</taxon>
        <taxon>Pseudomonadati</taxon>
        <taxon>Pseudomonadota</taxon>
        <taxon>Gammaproteobacteria</taxon>
        <taxon>Alteromonadales</taxon>
        <taxon>Colwelliaceae</taxon>
        <taxon>Colwellia</taxon>
    </lineage>
</organism>
<gene>
    <name evidence="2" type="ORF">SAMN05216262_10926</name>
</gene>
<dbReference type="Proteomes" id="UP000199297">
    <property type="component" value="Unassembled WGS sequence"/>
</dbReference>
<keyword evidence="1" id="KW-1133">Transmembrane helix</keyword>
<dbReference type="RefSeq" id="WP_085285127.1">
    <property type="nucleotide sequence ID" value="NZ_FOBI01000009.1"/>
</dbReference>
<dbReference type="InterPro" id="IPR021367">
    <property type="entry name" value="DUF2982"/>
</dbReference>
<proteinExistence type="predicted"/>
<name>A0A1H7P913_9GAMM</name>
<dbReference type="AlphaFoldDB" id="A0A1H7P913"/>
<evidence type="ECO:0000256" key="1">
    <source>
        <dbReference type="SAM" id="Phobius"/>
    </source>
</evidence>
<feature type="transmembrane region" description="Helical" evidence="1">
    <location>
        <begin position="46"/>
        <end position="66"/>
    </location>
</feature>
<accession>A0A1H7P913</accession>
<dbReference type="OrthoDB" id="7061905at2"/>
<dbReference type="STRING" id="641665.GCA_002104455_00725"/>
<evidence type="ECO:0000313" key="3">
    <source>
        <dbReference type="Proteomes" id="UP000199297"/>
    </source>
</evidence>
<evidence type="ECO:0000313" key="2">
    <source>
        <dbReference type="EMBL" id="SEL31715.1"/>
    </source>
</evidence>
<dbReference type="Pfam" id="PF11201">
    <property type="entry name" value="DUF2982"/>
    <property type="match status" value="1"/>
</dbReference>
<dbReference type="EMBL" id="FOBI01000009">
    <property type="protein sequence ID" value="SEL31715.1"/>
    <property type="molecule type" value="Genomic_DNA"/>
</dbReference>
<evidence type="ECO:0008006" key="4">
    <source>
        <dbReference type="Google" id="ProtNLM"/>
    </source>
</evidence>
<protein>
    <recommendedName>
        <fullName evidence="4">DUF2982 domain-containing protein</fullName>
    </recommendedName>
</protein>
<sequence length="230" mass="25697">MANNNDIIKIKAIARHHGLFITLTGSLALLVIIWLSSFYWQQARLPLLFSVLAALVTIFIGLLKLAEPTYSLQLSPETLTFYHRYGRWQLPWQQIGNIHAVTNTFGITREELNYVGIKLNSIETIATSISLRLANRLIHEQKPLLHYCIKHQLIPLNQGVLNFSPYSMRDGSVLKGPMAAFLHHSAALEQALGAQLFISANSLNGSIDDFVHLANGYLTKARSAAIKSPR</sequence>
<keyword evidence="1" id="KW-0472">Membrane</keyword>
<reference evidence="3" key="1">
    <citation type="submission" date="2016-10" db="EMBL/GenBank/DDBJ databases">
        <authorList>
            <person name="Varghese N."/>
            <person name="Submissions S."/>
        </authorList>
    </citation>
    <scope>NUCLEOTIDE SEQUENCE [LARGE SCALE GENOMIC DNA]</scope>
    <source>
        <strain evidence="3">CGMCC 1.9127</strain>
    </source>
</reference>
<keyword evidence="1" id="KW-0812">Transmembrane</keyword>
<feature type="transmembrane region" description="Helical" evidence="1">
    <location>
        <begin position="20"/>
        <end position="40"/>
    </location>
</feature>
<keyword evidence="3" id="KW-1185">Reference proteome</keyword>